<accession>A0A2M7FYE2</accession>
<dbReference type="PANTHER" id="PTHR47618:SF1">
    <property type="entry name" value="BIFUNCTIONAL OLIGORIBONUCLEASE AND PAP PHOSPHATASE NRNA"/>
    <property type="match status" value="1"/>
</dbReference>
<dbReference type="PANTHER" id="PTHR47618">
    <property type="entry name" value="BIFUNCTIONAL OLIGORIBONUCLEASE AND PAP PHOSPHATASE NRNA"/>
    <property type="match status" value="1"/>
</dbReference>
<sequence length="332" mass="37164">MFSAPCEHIPLSQTREVAKLLKENDNFLICPHIHPDPDSIGSAVGLYLGLRKLGKNVQIYLPEATPPYMDYLLQHADVQLEQPLDMNLKMIFVDLGTPKQLHPAVKLVNPWLDLDHHLGPVTFTKYAFIDQSSPATADIVWRILKDLRCPLDKTIATVLYSALVFDTRNLTTPTTHPETLRQAAELISAGADPTYINQMLNQQKPINLMRLMGEAFAKIQSSLDDTLVWAVISQEMLERYGLEETECDYLISDLLTVATAEVILLFKETKQGYVKVSWRSKCHMDVNQIARQFGGGGHHFACGARISMPLKQTIRQVVSATQQAMEVALVAA</sequence>
<dbReference type="Gene3D" id="3.90.1640.10">
    <property type="entry name" value="inorganic pyrophosphatase (n-terminal core)"/>
    <property type="match status" value="1"/>
</dbReference>
<feature type="domain" description="DHHA1" evidence="2">
    <location>
        <begin position="239"/>
        <end position="318"/>
    </location>
</feature>
<dbReference type="Pfam" id="PF02272">
    <property type="entry name" value="DHHA1"/>
    <property type="match status" value="1"/>
</dbReference>
<evidence type="ECO:0000313" key="4">
    <source>
        <dbReference type="Proteomes" id="UP000231019"/>
    </source>
</evidence>
<dbReference type="Proteomes" id="UP000231019">
    <property type="component" value="Unassembled WGS sequence"/>
</dbReference>
<comment type="caution">
    <text evidence="3">The sequence shown here is derived from an EMBL/GenBank/DDBJ whole genome shotgun (WGS) entry which is preliminary data.</text>
</comment>
<dbReference type="InterPro" id="IPR003156">
    <property type="entry name" value="DHHA1_dom"/>
</dbReference>
<organism evidence="3 4">
    <name type="scientific">bacterium (Candidatus Blackallbacteria) CG17_big_fil_post_rev_8_21_14_2_50_48_46</name>
    <dbReference type="NCBI Taxonomy" id="2014261"/>
    <lineage>
        <taxon>Bacteria</taxon>
        <taxon>Candidatus Blackallbacteria</taxon>
    </lineage>
</organism>
<feature type="domain" description="DDH" evidence="1">
    <location>
        <begin position="27"/>
        <end position="162"/>
    </location>
</feature>
<reference evidence="3 4" key="1">
    <citation type="submission" date="2017-09" db="EMBL/GenBank/DDBJ databases">
        <title>Depth-based differentiation of microbial function through sediment-hosted aquifers and enrichment of novel symbionts in the deep terrestrial subsurface.</title>
        <authorList>
            <person name="Probst A.J."/>
            <person name="Ladd B."/>
            <person name="Jarett J.K."/>
            <person name="Geller-Mcgrath D.E."/>
            <person name="Sieber C.M."/>
            <person name="Emerson J.B."/>
            <person name="Anantharaman K."/>
            <person name="Thomas B.C."/>
            <person name="Malmstrom R."/>
            <person name="Stieglmeier M."/>
            <person name="Klingl A."/>
            <person name="Woyke T."/>
            <person name="Ryan C.M."/>
            <person name="Banfield J.F."/>
        </authorList>
    </citation>
    <scope>NUCLEOTIDE SEQUENCE [LARGE SCALE GENOMIC DNA]</scope>
    <source>
        <strain evidence="3">CG17_big_fil_post_rev_8_21_14_2_50_48_46</strain>
    </source>
</reference>
<gene>
    <name evidence="3" type="ORF">COW36_22300</name>
</gene>
<proteinExistence type="predicted"/>
<evidence type="ECO:0000313" key="3">
    <source>
        <dbReference type="EMBL" id="PIW14347.1"/>
    </source>
</evidence>
<evidence type="ECO:0000259" key="1">
    <source>
        <dbReference type="Pfam" id="PF01368"/>
    </source>
</evidence>
<dbReference type="Pfam" id="PF01368">
    <property type="entry name" value="DHH"/>
    <property type="match status" value="1"/>
</dbReference>
<dbReference type="InterPro" id="IPR038763">
    <property type="entry name" value="DHH_sf"/>
</dbReference>
<dbReference type="Gene3D" id="3.10.310.30">
    <property type="match status" value="1"/>
</dbReference>
<evidence type="ECO:0000259" key="2">
    <source>
        <dbReference type="Pfam" id="PF02272"/>
    </source>
</evidence>
<dbReference type="EMBL" id="PFFQ01000061">
    <property type="protein sequence ID" value="PIW14347.1"/>
    <property type="molecule type" value="Genomic_DNA"/>
</dbReference>
<dbReference type="InterPro" id="IPR051319">
    <property type="entry name" value="Oligoribo/pAp-PDE_c-di-AMP_PDE"/>
</dbReference>
<dbReference type="InterPro" id="IPR001667">
    <property type="entry name" value="DDH_dom"/>
</dbReference>
<protein>
    <recommendedName>
        <fullName evidence="5">DHH family phosphoesterase</fullName>
    </recommendedName>
</protein>
<name>A0A2M7FYE2_9BACT</name>
<evidence type="ECO:0008006" key="5">
    <source>
        <dbReference type="Google" id="ProtNLM"/>
    </source>
</evidence>
<dbReference type="SUPFAM" id="SSF64182">
    <property type="entry name" value="DHH phosphoesterases"/>
    <property type="match status" value="1"/>
</dbReference>
<dbReference type="AlphaFoldDB" id="A0A2M7FYE2"/>
<dbReference type="GO" id="GO:0003676">
    <property type="term" value="F:nucleic acid binding"/>
    <property type="evidence" value="ECO:0007669"/>
    <property type="project" value="InterPro"/>
</dbReference>